<evidence type="ECO:0000256" key="1">
    <source>
        <dbReference type="SAM" id="MobiDB-lite"/>
    </source>
</evidence>
<feature type="compositionally biased region" description="Polar residues" evidence="1">
    <location>
        <begin position="49"/>
        <end position="71"/>
    </location>
</feature>
<dbReference type="EMBL" id="MU864373">
    <property type="protein sequence ID" value="KAK4189686.1"/>
    <property type="molecule type" value="Genomic_DNA"/>
</dbReference>
<feature type="transmembrane region" description="Helical" evidence="2">
    <location>
        <begin position="406"/>
        <end position="428"/>
    </location>
</feature>
<feature type="compositionally biased region" description="Polar residues" evidence="1">
    <location>
        <begin position="738"/>
        <end position="750"/>
    </location>
</feature>
<keyword evidence="4" id="KW-1185">Reference proteome</keyword>
<name>A0AAN6WXB7_9PEZI</name>
<feature type="transmembrane region" description="Helical" evidence="2">
    <location>
        <begin position="81"/>
        <end position="102"/>
    </location>
</feature>
<feature type="region of interest" description="Disordered" evidence="1">
    <location>
        <begin position="48"/>
        <end position="71"/>
    </location>
</feature>
<evidence type="ECO:0000313" key="4">
    <source>
        <dbReference type="Proteomes" id="UP001302126"/>
    </source>
</evidence>
<reference evidence="3" key="1">
    <citation type="journal article" date="2023" name="Mol. Phylogenet. Evol.">
        <title>Genome-scale phylogeny and comparative genomics of the fungal order Sordariales.</title>
        <authorList>
            <person name="Hensen N."/>
            <person name="Bonometti L."/>
            <person name="Westerberg I."/>
            <person name="Brannstrom I.O."/>
            <person name="Guillou S."/>
            <person name="Cros-Aarteil S."/>
            <person name="Calhoun S."/>
            <person name="Haridas S."/>
            <person name="Kuo A."/>
            <person name="Mondo S."/>
            <person name="Pangilinan J."/>
            <person name="Riley R."/>
            <person name="LaButti K."/>
            <person name="Andreopoulos B."/>
            <person name="Lipzen A."/>
            <person name="Chen C."/>
            <person name="Yan M."/>
            <person name="Daum C."/>
            <person name="Ng V."/>
            <person name="Clum A."/>
            <person name="Steindorff A."/>
            <person name="Ohm R.A."/>
            <person name="Martin F."/>
            <person name="Silar P."/>
            <person name="Natvig D.O."/>
            <person name="Lalanne C."/>
            <person name="Gautier V."/>
            <person name="Ament-Velasquez S.L."/>
            <person name="Kruys A."/>
            <person name="Hutchinson M.I."/>
            <person name="Powell A.J."/>
            <person name="Barry K."/>
            <person name="Miller A.N."/>
            <person name="Grigoriev I.V."/>
            <person name="Debuchy R."/>
            <person name="Gladieux P."/>
            <person name="Hiltunen Thoren M."/>
            <person name="Johannesson H."/>
        </authorList>
    </citation>
    <scope>NUCLEOTIDE SEQUENCE</scope>
    <source>
        <strain evidence="3">PSN309</strain>
    </source>
</reference>
<feature type="compositionally biased region" description="Low complexity" evidence="1">
    <location>
        <begin position="646"/>
        <end position="656"/>
    </location>
</feature>
<feature type="region of interest" description="Disordered" evidence="1">
    <location>
        <begin position="436"/>
        <end position="528"/>
    </location>
</feature>
<feature type="compositionally biased region" description="Low complexity" evidence="1">
    <location>
        <begin position="499"/>
        <end position="511"/>
    </location>
</feature>
<feature type="compositionally biased region" description="Polar residues" evidence="1">
    <location>
        <begin position="789"/>
        <end position="802"/>
    </location>
</feature>
<sequence length="808" mass="87133">MPVLWQADIPHCTSPNNSESCPSICTPRPHRGIPAPPAVTVRAIDLDNNDGQQQPASSGQGRESLWSSDYSSPDAGVKMAAGLDALFGFILLVFIAGCIYQWRRGRLLDAAAAAARQDQGRGGGEQQGGEQQDKGNGQREGGGEGKGKGQGQSGSGEGGGVLPPAYEENEMNGTAGVKGTGGCCGNVEKRESGRAEQRTENYSRTGCYWRDRRAATGESSEAPETLYPCMDPKERFDPDKTSVPCCELGDVCFGPETGSLCAKVQDSNPSAEDDPILERVYRGGCSSPDFTPSCSLNCWKDQAPFYDSLHYTSEVLRCEENVTEGIFYNYCADDGIKDTDCVKGVVSGPGIDHNQAWLVHAADFRSPIGTAVRVEVLPASTTTPTSSASSSASPAPATSAGASPELVIGLPVTLAVVIALAVAFFFYFRDRRKRRDRERIADPDTSSTPAELPGTRSAGQAPDNPDYEYKHHIQSTHGPDWSYSPPAPFAPIDSPIWQPASSNSPGSEASSLLNSPRSPHAFQPTSTHDFEDGIESVELYAVPQEHQVHQQDLLRQQIRHSRYTSTLPEAQQQENPTQEQNHRGDSHQQQEQDHHISELSQQSEPSQQFRHTLPHSFSVPSHQQQQPVQQKRHSLPQSATFPHNNQQPRQQRQFTPYRPPGSRSASHSFPTDHTIQTSFISELEGNTLPHSPIGGYAVNSPPNIPAASTDDESQTSAQDNTTGMTPTNTSAPVAELPSTHTTARTGNSMDAANHPAEAAAETDTQLTQSERDQESDVASETPYLAAAASLTTPETTNQQPSEPVSAFP</sequence>
<feature type="compositionally biased region" description="Basic and acidic residues" evidence="1">
    <location>
        <begin position="131"/>
        <end position="147"/>
    </location>
</feature>
<reference evidence="3" key="2">
    <citation type="submission" date="2023-05" db="EMBL/GenBank/DDBJ databases">
        <authorList>
            <consortium name="Lawrence Berkeley National Laboratory"/>
            <person name="Steindorff A."/>
            <person name="Hensen N."/>
            <person name="Bonometti L."/>
            <person name="Westerberg I."/>
            <person name="Brannstrom I.O."/>
            <person name="Guillou S."/>
            <person name="Cros-Aarteil S."/>
            <person name="Calhoun S."/>
            <person name="Haridas S."/>
            <person name="Kuo A."/>
            <person name="Mondo S."/>
            <person name="Pangilinan J."/>
            <person name="Riley R."/>
            <person name="Labutti K."/>
            <person name="Andreopoulos B."/>
            <person name="Lipzen A."/>
            <person name="Chen C."/>
            <person name="Yanf M."/>
            <person name="Daum C."/>
            <person name="Ng V."/>
            <person name="Clum A."/>
            <person name="Ohm R."/>
            <person name="Martin F."/>
            <person name="Silar P."/>
            <person name="Natvig D."/>
            <person name="Lalanne C."/>
            <person name="Gautier V."/>
            <person name="Ament-Velasquez S.L."/>
            <person name="Kruys A."/>
            <person name="Hutchinson M.I."/>
            <person name="Powell A.J."/>
            <person name="Barry K."/>
            <person name="Miller A.N."/>
            <person name="Grigoriev I.V."/>
            <person name="Debuchy R."/>
            <person name="Gladieux P."/>
            <person name="Thoren M.H."/>
            <person name="Johannesson H."/>
        </authorList>
    </citation>
    <scope>NUCLEOTIDE SEQUENCE</scope>
    <source>
        <strain evidence="3">PSN309</strain>
    </source>
</reference>
<accession>A0AAN6WXB7</accession>
<feature type="region of interest" description="Disordered" evidence="1">
    <location>
        <begin position="685"/>
        <end position="808"/>
    </location>
</feature>
<protein>
    <submittedName>
        <fullName evidence="3">Uncharacterized protein</fullName>
    </submittedName>
</protein>
<feature type="region of interest" description="Disordered" evidence="1">
    <location>
        <begin position="118"/>
        <end position="174"/>
    </location>
</feature>
<dbReference type="AlphaFoldDB" id="A0AAN6WXB7"/>
<feature type="compositionally biased region" description="Basic and acidic residues" evidence="1">
    <location>
        <begin position="580"/>
        <end position="597"/>
    </location>
</feature>
<feature type="region of interest" description="Disordered" evidence="1">
    <location>
        <begin position="566"/>
        <end position="671"/>
    </location>
</feature>
<feature type="compositionally biased region" description="Polar residues" evidence="1">
    <location>
        <begin position="512"/>
        <end position="527"/>
    </location>
</feature>
<organism evidence="3 4">
    <name type="scientific">Podospora australis</name>
    <dbReference type="NCBI Taxonomy" id="1536484"/>
    <lineage>
        <taxon>Eukaryota</taxon>
        <taxon>Fungi</taxon>
        <taxon>Dikarya</taxon>
        <taxon>Ascomycota</taxon>
        <taxon>Pezizomycotina</taxon>
        <taxon>Sordariomycetes</taxon>
        <taxon>Sordariomycetidae</taxon>
        <taxon>Sordariales</taxon>
        <taxon>Podosporaceae</taxon>
        <taxon>Podospora</taxon>
    </lineage>
</organism>
<feature type="compositionally biased region" description="Polar residues" evidence="1">
    <location>
        <begin position="635"/>
        <end position="645"/>
    </location>
</feature>
<feature type="compositionally biased region" description="Polar residues" evidence="1">
    <location>
        <begin position="714"/>
        <end position="731"/>
    </location>
</feature>
<comment type="caution">
    <text evidence="3">The sequence shown here is derived from an EMBL/GenBank/DDBJ whole genome shotgun (WGS) entry which is preliminary data.</text>
</comment>
<evidence type="ECO:0000256" key="2">
    <source>
        <dbReference type="SAM" id="Phobius"/>
    </source>
</evidence>
<dbReference type="Proteomes" id="UP001302126">
    <property type="component" value="Unassembled WGS sequence"/>
</dbReference>
<feature type="region of interest" description="Disordered" evidence="1">
    <location>
        <begin position="381"/>
        <end position="400"/>
    </location>
</feature>
<feature type="compositionally biased region" description="Low complexity" evidence="1">
    <location>
        <begin position="598"/>
        <end position="629"/>
    </location>
</feature>
<feature type="compositionally biased region" description="Polar residues" evidence="1">
    <location>
        <begin position="566"/>
        <end position="579"/>
    </location>
</feature>
<evidence type="ECO:0000313" key="3">
    <source>
        <dbReference type="EMBL" id="KAK4189686.1"/>
    </source>
</evidence>
<feature type="compositionally biased region" description="Gly residues" evidence="1">
    <location>
        <begin position="148"/>
        <end position="161"/>
    </location>
</feature>
<proteinExistence type="predicted"/>
<gene>
    <name evidence="3" type="ORF">QBC35DRAFT_545165</name>
</gene>
<keyword evidence="2" id="KW-0812">Transmembrane</keyword>
<keyword evidence="2" id="KW-0472">Membrane</keyword>
<keyword evidence="2" id="KW-1133">Transmembrane helix</keyword>